<evidence type="ECO:0000256" key="1">
    <source>
        <dbReference type="ARBA" id="ARBA00000448"/>
    </source>
</evidence>
<keyword evidence="10" id="KW-1185">Reference proteome</keyword>
<dbReference type="Gene3D" id="3.20.20.300">
    <property type="entry name" value="Glycoside hydrolase, family 3, N-terminal domain"/>
    <property type="match status" value="1"/>
</dbReference>
<dbReference type="Pfam" id="PF14310">
    <property type="entry name" value="Fn3-like"/>
    <property type="match status" value="1"/>
</dbReference>
<dbReference type="AlphaFoldDB" id="A0A285ZQX9"/>
<reference evidence="10" key="1">
    <citation type="submission" date="2017-09" db="EMBL/GenBank/DDBJ databases">
        <authorList>
            <person name="Varghese N."/>
            <person name="Submissions S."/>
        </authorList>
    </citation>
    <scope>NUCLEOTIDE SEQUENCE [LARGE SCALE GENOMIC DNA]</scope>
    <source>
        <strain evidence="10">CGMCC 1.12803</strain>
    </source>
</reference>
<dbReference type="InterPro" id="IPR036881">
    <property type="entry name" value="Glyco_hydro_3_C_sf"/>
</dbReference>
<dbReference type="InterPro" id="IPR036962">
    <property type="entry name" value="Glyco_hydro_3_N_sf"/>
</dbReference>
<comment type="catalytic activity">
    <reaction evidence="1">
        <text>Hydrolysis of terminal, non-reducing beta-D-glucosyl residues with release of beta-D-glucose.</text>
        <dbReference type="EC" id="3.2.1.21"/>
    </reaction>
</comment>
<dbReference type="InterPro" id="IPR051915">
    <property type="entry name" value="Cellulose_Degrad_GH3"/>
</dbReference>
<dbReference type="PRINTS" id="PR00133">
    <property type="entry name" value="GLHYDRLASE3"/>
</dbReference>
<dbReference type="InterPro" id="IPR013783">
    <property type="entry name" value="Ig-like_fold"/>
</dbReference>
<dbReference type="SUPFAM" id="SSF51445">
    <property type="entry name" value="(Trans)glycosidases"/>
    <property type="match status" value="1"/>
</dbReference>
<dbReference type="PANTHER" id="PTHR30620">
    <property type="entry name" value="PERIPLASMIC BETA-GLUCOSIDASE-RELATED"/>
    <property type="match status" value="1"/>
</dbReference>
<dbReference type="InterPro" id="IPR002772">
    <property type="entry name" value="Glyco_hydro_3_C"/>
</dbReference>
<dbReference type="InterPro" id="IPR001764">
    <property type="entry name" value="Glyco_hydro_3_N"/>
</dbReference>
<dbReference type="PANTHER" id="PTHR30620:SF16">
    <property type="entry name" value="LYSOSOMAL BETA GLUCOSIDASE"/>
    <property type="match status" value="1"/>
</dbReference>
<keyword evidence="5 7" id="KW-0378">Hydrolase</keyword>
<organism evidence="9 10">
    <name type="scientific">Pedobacter xixiisoli</name>
    <dbReference type="NCBI Taxonomy" id="1476464"/>
    <lineage>
        <taxon>Bacteria</taxon>
        <taxon>Pseudomonadati</taxon>
        <taxon>Bacteroidota</taxon>
        <taxon>Sphingobacteriia</taxon>
        <taxon>Sphingobacteriales</taxon>
        <taxon>Sphingobacteriaceae</taxon>
        <taxon>Pedobacter</taxon>
    </lineage>
</organism>
<dbReference type="GO" id="GO:0009251">
    <property type="term" value="P:glucan catabolic process"/>
    <property type="evidence" value="ECO:0007669"/>
    <property type="project" value="TreeGrafter"/>
</dbReference>
<evidence type="ECO:0000259" key="8">
    <source>
        <dbReference type="SMART" id="SM01217"/>
    </source>
</evidence>
<dbReference type="PROSITE" id="PS00775">
    <property type="entry name" value="GLYCOSYL_HYDROL_F3"/>
    <property type="match status" value="1"/>
</dbReference>
<dbReference type="InterPro" id="IPR017853">
    <property type="entry name" value="GH"/>
</dbReference>
<evidence type="ECO:0000256" key="5">
    <source>
        <dbReference type="ARBA" id="ARBA00022801"/>
    </source>
</evidence>
<dbReference type="Gene3D" id="2.60.40.10">
    <property type="entry name" value="Immunoglobulins"/>
    <property type="match status" value="1"/>
</dbReference>
<dbReference type="Pfam" id="PF00933">
    <property type="entry name" value="Glyco_hydro_3"/>
    <property type="match status" value="1"/>
</dbReference>
<dbReference type="SUPFAM" id="SSF52279">
    <property type="entry name" value="Beta-D-glucan exohydrolase, C-terminal domain"/>
    <property type="match status" value="1"/>
</dbReference>
<dbReference type="Pfam" id="PF01915">
    <property type="entry name" value="Glyco_hydro_3_C"/>
    <property type="match status" value="1"/>
</dbReference>
<dbReference type="Gene3D" id="3.40.50.1700">
    <property type="entry name" value="Glycoside hydrolase family 3 C-terminal domain"/>
    <property type="match status" value="1"/>
</dbReference>
<accession>A0A285ZQX9</accession>
<keyword evidence="4" id="KW-0732">Signal</keyword>
<name>A0A285ZQX9_9SPHI</name>
<evidence type="ECO:0000313" key="10">
    <source>
        <dbReference type="Proteomes" id="UP000219281"/>
    </source>
</evidence>
<dbReference type="GO" id="GO:0008422">
    <property type="term" value="F:beta-glucosidase activity"/>
    <property type="evidence" value="ECO:0007669"/>
    <property type="project" value="UniProtKB-EC"/>
</dbReference>
<sequence length="767" mass="84979">MKRTIGPMLLLALVSFAFIAEKTPIIYKDASQPVEKRVEDLLKRMTLEEKVAQMNQFVGLEHMRSAEKDLTAEELSNNTARGFYPGLTSKDIGALNEKGLVGSFLHVLTAEEANDLQKMAQKSRLQIPLLIGIDAIHGNAQVSGCTVYPTNIGLASAFDPALVEKISRETAIEMRATGSHWNFNPNIEIARDPRWGRVGETFGEDTYLVTQLGVACVKGYQGADFTGTDKVLACIKHFMGGTPINGTNGAPADLSERTMREIYFPPYIAGVKAGAFTLMTAHNEVNGIPSHSNKWLMDDILRKEWGFKGFIVSDWMDIEHIHDLHKTAETNKDAYHQSIEAGMDMHMHGPDFFYKVVELVKEGKISEERINESVRKILEAKFKLGLFENPFVDLKKIKNTVFTKNHQQTALDAARKSIVLLKNNGILPLKAGQFKNVFVTGPNANDQGIMGDWAQPQPEKNIITILQGLKMVSPETNFTFLEQGWNIRKMEKAKVDQAAEMAKKADLNIVVVGEHALRINWNDKTGGEDTDRSDIALPGLQQELVEKIHASGKPTIVVLINGRQLGVEWIANNAAALVEAWEPGGFGGQAVAEIIYGKVNPTAKLPITIPRHVGQVQQFYNHKPSMYFHPYTIGSSTPLYPFGYGLSYTTYKYSALALSKTTINDKESVTVSVNVSNTGKLAGEEIVQLYIRDEFSSATRPVKELKDFARVSLAAGENKTISFTLPAEKLAFYDKNMKWGVEPGNFKIMVGSSSEDKDLLVTNLLVK</sequence>
<dbReference type="SMART" id="SM01217">
    <property type="entry name" value="Fn3_like"/>
    <property type="match status" value="1"/>
</dbReference>
<dbReference type="EC" id="3.2.1.21" evidence="3"/>
<dbReference type="InterPro" id="IPR019800">
    <property type="entry name" value="Glyco_hydro_3_AS"/>
</dbReference>
<evidence type="ECO:0000256" key="4">
    <source>
        <dbReference type="ARBA" id="ARBA00022729"/>
    </source>
</evidence>
<feature type="domain" description="Fibronectin type III-like" evidence="8">
    <location>
        <begin position="685"/>
        <end position="754"/>
    </location>
</feature>
<comment type="similarity">
    <text evidence="2 7">Belongs to the glycosyl hydrolase 3 family.</text>
</comment>
<evidence type="ECO:0000313" key="9">
    <source>
        <dbReference type="EMBL" id="SOD12086.1"/>
    </source>
</evidence>
<protein>
    <recommendedName>
        <fullName evidence="3">beta-glucosidase</fullName>
        <ecNumber evidence="3">3.2.1.21</ecNumber>
    </recommendedName>
</protein>
<gene>
    <name evidence="9" type="ORF">SAMN06297358_0487</name>
</gene>
<keyword evidence="6 7" id="KW-0326">Glycosidase</keyword>
<dbReference type="EMBL" id="OCMT01000001">
    <property type="protein sequence ID" value="SOD12086.1"/>
    <property type="molecule type" value="Genomic_DNA"/>
</dbReference>
<evidence type="ECO:0000256" key="2">
    <source>
        <dbReference type="ARBA" id="ARBA00005336"/>
    </source>
</evidence>
<evidence type="ECO:0000256" key="6">
    <source>
        <dbReference type="ARBA" id="ARBA00023295"/>
    </source>
</evidence>
<dbReference type="RefSeq" id="WP_097128275.1">
    <property type="nucleotide sequence ID" value="NZ_OCMT01000001.1"/>
</dbReference>
<evidence type="ECO:0000256" key="3">
    <source>
        <dbReference type="ARBA" id="ARBA00012744"/>
    </source>
</evidence>
<dbReference type="Proteomes" id="UP000219281">
    <property type="component" value="Unassembled WGS sequence"/>
</dbReference>
<dbReference type="InterPro" id="IPR026891">
    <property type="entry name" value="Fn3-like"/>
</dbReference>
<dbReference type="OrthoDB" id="9758670at2"/>
<proteinExistence type="inferred from homology"/>
<dbReference type="FunFam" id="2.60.40.10:FF:000495">
    <property type="entry name" value="Periplasmic beta-glucosidase"/>
    <property type="match status" value="1"/>
</dbReference>
<evidence type="ECO:0000256" key="7">
    <source>
        <dbReference type="RuleBase" id="RU361161"/>
    </source>
</evidence>